<evidence type="ECO:0000313" key="2">
    <source>
        <dbReference type="Proteomes" id="UP000319514"/>
    </source>
</evidence>
<gene>
    <name evidence="1" type="ORF">FB474_3979</name>
</gene>
<comment type="caution">
    <text evidence="1">The sequence shown here is derived from an EMBL/GenBank/DDBJ whole genome shotgun (WGS) entry which is preliminary data.</text>
</comment>
<dbReference type="InterPro" id="IPR014825">
    <property type="entry name" value="DNA_alkylation"/>
</dbReference>
<keyword evidence="2" id="KW-1185">Reference proteome</keyword>
<sequence>MPDTTPATPGAALVRTVRAALAEAADPVRAAGQQAYMKSAMPFRGLTAPALRSTLRPLLADPAHQLADRAEWEAAVRCLWDDAAYREERYAALALAGHRTYRTWAREVASVPLFRHLVVTGAWWDVVDEIASHRIGDILRAHPDTEADRMRQWARDPDLWVRRTAILSQLSSKDELDRQLLVDVIEPNLADRELFIRKAIGWALRQHAHLGPEAGDWVLEVVAAWGDRMAPLSRREALKNL</sequence>
<proteinExistence type="predicted"/>
<evidence type="ECO:0000313" key="1">
    <source>
        <dbReference type="EMBL" id="TQL56363.1"/>
    </source>
</evidence>
<reference evidence="1 2" key="1">
    <citation type="submission" date="2019-06" db="EMBL/GenBank/DDBJ databases">
        <title>Sequencing the genomes of 1000 actinobacteria strains.</title>
        <authorList>
            <person name="Klenk H.-P."/>
        </authorList>
    </citation>
    <scope>NUCLEOTIDE SEQUENCE [LARGE SCALE GENOMIC DNA]</scope>
    <source>
        <strain evidence="1 2">DSM 18082</strain>
    </source>
</reference>
<dbReference type="SUPFAM" id="SSF48371">
    <property type="entry name" value="ARM repeat"/>
    <property type="match status" value="1"/>
</dbReference>
<organism evidence="1 2">
    <name type="scientific">Oryzihumus leptocrescens</name>
    <dbReference type="NCBI Taxonomy" id="297536"/>
    <lineage>
        <taxon>Bacteria</taxon>
        <taxon>Bacillati</taxon>
        <taxon>Actinomycetota</taxon>
        <taxon>Actinomycetes</taxon>
        <taxon>Micrococcales</taxon>
        <taxon>Intrasporangiaceae</taxon>
        <taxon>Oryzihumus</taxon>
    </lineage>
</organism>
<dbReference type="Pfam" id="PF08713">
    <property type="entry name" value="DNA_alkylation"/>
    <property type="match status" value="1"/>
</dbReference>
<protein>
    <submittedName>
        <fullName evidence="1">3-methyladenine DNA glycosylase AlkD</fullName>
    </submittedName>
</protein>
<dbReference type="EMBL" id="VFOQ01000003">
    <property type="protein sequence ID" value="TQL56363.1"/>
    <property type="molecule type" value="Genomic_DNA"/>
</dbReference>
<dbReference type="PANTHER" id="PTHR34070:SF1">
    <property type="entry name" value="DNA ALKYLATION REPAIR PROTEIN"/>
    <property type="match status" value="1"/>
</dbReference>
<name>A0A542Z7Q4_9MICO</name>
<dbReference type="OrthoDB" id="9775346at2"/>
<dbReference type="InterPro" id="IPR016024">
    <property type="entry name" value="ARM-type_fold"/>
</dbReference>
<accession>A0A542Z7Q4</accession>
<dbReference type="PANTHER" id="PTHR34070">
    <property type="entry name" value="ARMADILLO-TYPE FOLD"/>
    <property type="match status" value="1"/>
</dbReference>
<dbReference type="Proteomes" id="UP000319514">
    <property type="component" value="Unassembled WGS sequence"/>
</dbReference>
<dbReference type="RefSeq" id="WP_141790573.1">
    <property type="nucleotide sequence ID" value="NZ_BAAAKX010000008.1"/>
</dbReference>
<dbReference type="CDD" id="cd07064">
    <property type="entry name" value="AlkD_like_1"/>
    <property type="match status" value="1"/>
</dbReference>
<dbReference type="Gene3D" id="1.25.10.90">
    <property type="match status" value="1"/>
</dbReference>
<dbReference type="AlphaFoldDB" id="A0A542Z7Q4"/>